<dbReference type="EMBL" id="BAAARB010000011">
    <property type="protein sequence ID" value="GAA2382441.1"/>
    <property type="molecule type" value="Genomic_DNA"/>
</dbReference>
<reference evidence="1 2" key="1">
    <citation type="journal article" date="2019" name="Int. J. Syst. Evol. Microbiol.">
        <title>The Global Catalogue of Microorganisms (GCM) 10K type strain sequencing project: providing services to taxonomists for standard genome sequencing and annotation.</title>
        <authorList>
            <consortium name="The Broad Institute Genomics Platform"/>
            <consortium name="The Broad Institute Genome Sequencing Center for Infectious Disease"/>
            <person name="Wu L."/>
            <person name="Ma J."/>
        </authorList>
    </citation>
    <scope>NUCLEOTIDE SEQUENCE [LARGE SCALE GENOMIC DNA]</scope>
    <source>
        <strain evidence="1 2">JCM 16227</strain>
    </source>
</reference>
<sequence length="213" mass="23754">MTEIVTLDDTDLTEAVRLAAHGIREIPLYQWLLGEHVGDSDKREWLARLLLRPLLRVGCVTGARSDGRLVGVLVWQPHDVDLSPDGEPPLTPADVEVAARTPGLRERLAELWTQPPLWSPVEDAVNCTLTTVEPGGRGGRTLIDMMRVVERYCAERDRPFYAWTGSPELRDWFVAGWAAEPFATTDWHGRTMYGVLSGRPPVPAAVPRERDAV</sequence>
<proteinExistence type="predicted"/>
<gene>
    <name evidence="1" type="ORF">GCM10009855_23280</name>
</gene>
<dbReference type="RefSeq" id="WP_006896112.1">
    <property type="nucleotide sequence ID" value="NZ_BAAARB010000011.1"/>
</dbReference>
<dbReference type="Proteomes" id="UP001501170">
    <property type="component" value="Unassembled WGS sequence"/>
</dbReference>
<evidence type="ECO:0008006" key="3">
    <source>
        <dbReference type="Google" id="ProtNLM"/>
    </source>
</evidence>
<evidence type="ECO:0000313" key="2">
    <source>
        <dbReference type="Proteomes" id="UP001501170"/>
    </source>
</evidence>
<comment type="caution">
    <text evidence="1">The sequence shown here is derived from an EMBL/GenBank/DDBJ whole genome shotgun (WGS) entry which is preliminary data.</text>
</comment>
<accession>A0ABN3HL89</accession>
<organism evidence="1 2">
    <name type="scientific">Gordonia cholesterolivorans</name>
    <dbReference type="NCBI Taxonomy" id="559625"/>
    <lineage>
        <taxon>Bacteria</taxon>
        <taxon>Bacillati</taxon>
        <taxon>Actinomycetota</taxon>
        <taxon>Actinomycetes</taxon>
        <taxon>Mycobacteriales</taxon>
        <taxon>Gordoniaceae</taxon>
        <taxon>Gordonia</taxon>
    </lineage>
</organism>
<protein>
    <recommendedName>
        <fullName evidence="3">GNAT family N-acetyltransferase</fullName>
    </recommendedName>
</protein>
<evidence type="ECO:0000313" key="1">
    <source>
        <dbReference type="EMBL" id="GAA2382441.1"/>
    </source>
</evidence>
<name>A0ABN3HL89_9ACTN</name>
<dbReference type="Gene3D" id="3.40.630.30">
    <property type="match status" value="1"/>
</dbReference>
<keyword evidence="2" id="KW-1185">Reference proteome</keyword>